<dbReference type="PANTHER" id="PTHR34701:SF1">
    <property type="entry name" value="TRANSCRIPTIONAL REGULATOR MRAZ"/>
    <property type="match status" value="1"/>
</dbReference>
<dbReference type="EMBL" id="JAENIM010000009">
    <property type="protein sequence ID" value="MBK1789798.1"/>
    <property type="molecule type" value="Genomic_DNA"/>
</dbReference>
<dbReference type="Proteomes" id="UP000624703">
    <property type="component" value="Unassembled WGS sequence"/>
</dbReference>
<dbReference type="InterPro" id="IPR037914">
    <property type="entry name" value="SpoVT-AbrB_sf"/>
</dbReference>
<dbReference type="GO" id="GO:0009295">
    <property type="term" value="C:nucleoid"/>
    <property type="evidence" value="ECO:0007669"/>
    <property type="project" value="UniProtKB-SubCell"/>
</dbReference>
<evidence type="ECO:0000259" key="3">
    <source>
        <dbReference type="PROSITE" id="PS51740"/>
    </source>
</evidence>
<dbReference type="GO" id="GO:0000976">
    <property type="term" value="F:transcription cis-regulatory region binding"/>
    <property type="evidence" value="ECO:0007669"/>
    <property type="project" value="TreeGrafter"/>
</dbReference>
<dbReference type="InterPro" id="IPR038619">
    <property type="entry name" value="MraZ_sf"/>
</dbReference>
<evidence type="ECO:0000256" key="1">
    <source>
        <dbReference type="HAMAP-Rule" id="MF_01008"/>
    </source>
</evidence>
<evidence type="ECO:0000313" key="4">
    <source>
        <dbReference type="EMBL" id="MBK1789798.1"/>
    </source>
</evidence>
<dbReference type="InterPro" id="IPR003444">
    <property type="entry name" value="MraZ"/>
</dbReference>
<dbReference type="GO" id="GO:0003700">
    <property type="term" value="F:DNA-binding transcription factor activity"/>
    <property type="evidence" value="ECO:0007669"/>
    <property type="project" value="UniProtKB-UniRule"/>
</dbReference>
<comment type="similarity">
    <text evidence="1">Belongs to the MraZ family.</text>
</comment>
<evidence type="ECO:0000313" key="5">
    <source>
        <dbReference type="Proteomes" id="UP000624703"/>
    </source>
</evidence>
<keyword evidence="1" id="KW-0805">Transcription regulation</keyword>
<feature type="domain" description="SpoVT-AbrB" evidence="3">
    <location>
        <begin position="84"/>
        <end position="129"/>
    </location>
</feature>
<dbReference type="PROSITE" id="PS51740">
    <property type="entry name" value="SPOVT_ABRB"/>
    <property type="match status" value="1"/>
</dbReference>
<keyword evidence="1" id="KW-0963">Cytoplasm</keyword>
<accession>A0A8J7SKH9</accession>
<sequence length="151" mass="17004">MLEHSLEGVFDHKLDPKCRVSVPADWRMATSGTLRLLHSSCLEIPTIKVLTETEFEGMVQAIDELEGWSTAQKRQYRGKLFASCLKVSVGTQGKMLIPKACCERFEIEPGGEVVLVGRGAYFEIYQPSKYEEVLQKEDKALEGINDELGFF</sequence>
<dbReference type="SUPFAM" id="SSF89447">
    <property type="entry name" value="AbrB/MazE/MraZ-like"/>
    <property type="match status" value="1"/>
</dbReference>
<dbReference type="AlphaFoldDB" id="A0A8J7SKH9"/>
<comment type="subunit">
    <text evidence="1">Forms oligomers.</text>
</comment>
<proteinExistence type="inferred from homology"/>
<gene>
    <name evidence="1" type="primary">mraZ</name>
    <name evidence="4" type="ORF">JIN82_01380</name>
</gene>
<protein>
    <recommendedName>
        <fullName evidence="1">Transcriptional regulator MraZ</fullName>
    </recommendedName>
</protein>
<organism evidence="4 5">
    <name type="scientific">Persicirhabdus sediminis</name>
    <dbReference type="NCBI Taxonomy" id="454144"/>
    <lineage>
        <taxon>Bacteria</taxon>
        <taxon>Pseudomonadati</taxon>
        <taxon>Verrucomicrobiota</taxon>
        <taxon>Verrucomicrobiia</taxon>
        <taxon>Verrucomicrobiales</taxon>
        <taxon>Verrucomicrobiaceae</taxon>
        <taxon>Persicirhabdus</taxon>
    </lineage>
</organism>
<keyword evidence="1 2" id="KW-0238">DNA-binding</keyword>
<comment type="caution">
    <text evidence="4">The sequence shown here is derived from an EMBL/GenBank/DDBJ whole genome shotgun (WGS) entry which is preliminary data.</text>
</comment>
<dbReference type="CDD" id="cd16321">
    <property type="entry name" value="MraZ_C"/>
    <property type="match status" value="1"/>
</dbReference>
<dbReference type="GO" id="GO:2000143">
    <property type="term" value="P:negative regulation of DNA-templated transcription initiation"/>
    <property type="evidence" value="ECO:0007669"/>
    <property type="project" value="TreeGrafter"/>
</dbReference>
<dbReference type="CDD" id="cd16320">
    <property type="entry name" value="MraZ_N"/>
    <property type="match status" value="1"/>
</dbReference>
<evidence type="ECO:0000256" key="2">
    <source>
        <dbReference type="PROSITE-ProRule" id="PRU01076"/>
    </source>
</evidence>
<dbReference type="PANTHER" id="PTHR34701">
    <property type="entry name" value="TRANSCRIPTIONAL REGULATOR MRAZ"/>
    <property type="match status" value="1"/>
</dbReference>
<dbReference type="GO" id="GO:0005737">
    <property type="term" value="C:cytoplasm"/>
    <property type="evidence" value="ECO:0007669"/>
    <property type="project" value="UniProtKB-UniRule"/>
</dbReference>
<keyword evidence="1" id="KW-0804">Transcription</keyword>
<keyword evidence="5" id="KW-1185">Reference proteome</keyword>
<dbReference type="InterPro" id="IPR035642">
    <property type="entry name" value="MraZ_N"/>
</dbReference>
<dbReference type="InterPro" id="IPR035644">
    <property type="entry name" value="MraZ_C"/>
</dbReference>
<reference evidence="4" key="1">
    <citation type="submission" date="2021-01" db="EMBL/GenBank/DDBJ databases">
        <title>Modified the classification status of verrucomicrobia.</title>
        <authorList>
            <person name="Feng X."/>
        </authorList>
    </citation>
    <scope>NUCLEOTIDE SEQUENCE</scope>
    <source>
        <strain evidence="4">_KCTC 22039</strain>
    </source>
</reference>
<name>A0A8J7SKH9_9BACT</name>
<comment type="subcellular location">
    <subcellularLocation>
        <location evidence="1">Cytoplasm</location>
        <location evidence="1">Nucleoid</location>
    </subcellularLocation>
</comment>
<dbReference type="InterPro" id="IPR007159">
    <property type="entry name" value="SpoVT-AbrB_dom"/>
</dbReference>
<dbReference type="HAMAP" id="MF_01008">
    <property type="entry name" value="MraZ"/>
    <property type="match status" value="1"/>
</dbReference>
<dbReference type="Gene3D" id="3.40.1550.20">
    <property type="entry name" value="Transcriptional regulator MraZ domain"/>
    <property type="match status" value="1"/>
</dbReference>